<dbReference type="InterPro" id="IPR054296">
    <property type="entry name" value="DUF7032"/>
</dbReference>
<keyword evidence="1" id="KW-0677">Repeat</keyword>
<name>A0AAD6JG87_9ROSI</name>
<dbReference type="Pfam" id="PF23005">
    <property type="entry name" value="DUF7032"/>
    <property type="match status" value="1"/>
</dbReference>
<organism evidence="4 5">
    <name type="scientific">Salix udensis</name>
    <dbReference type="NCBI Taxonomy" id="889485"/>
    <lineage>
        <taxon>Eukaryota</taxon>
        <taxon>Viridiplantae</taxon>
        <taxon>Streptophyta</taxon>
        <taxon>Embryophyta</taxon>
        <taxon>Tracheophyta</taxon>
        <taxon>Spermatophyta</taxon>
        <taxon>Magnoliopsida</taxon>
        <taxon>eudicotyledons</taxon>
        <taxon>Gunneridae</taxon>
        <taxon>Pentapetalae</taxon>
        <taxon>rosids</taxon>
        <taxon>fabids</taxon>
        <taxon>Malpighiales</taxon>
        <taxon>Salicaceae</taxon>
        <taxon>Saliceae</taxon>
        <taxon>Salix</taxon>
    </lineage>
</organism>
<dbReference type="SUPFAM" id="SSF48371">
    <property type="entry name" value="ARM repeat"/>
    <property type="match status" value="1"/>
</dbReference>
<proteinExistence type="predicted"/>
<dbReference type="Gene3D" id="1.25.10.10">
    <property type="entry name" value="Leucine-rich Repeat Variant"/>
    <property type="match status" value="2"/>
</dbReference>
<dbReference type="PANTHER" id="PTHR46043">
    <property type="entry name" value="ARM REPEAT SUPERFAMILY PROTEIN"/>
    <property type="match status" value="1"/>
</dbReference>
<sequence>MAIHGIESSFLSKNEILTIGYQSDHLTKAFEDKSDTQVLPSSWLKSEVSEKNSFTSHCTLDIGIKYSDTMCCTSSGGHFDPYALEIMVEDRGKEVVVDIQSVEDWLCHAQELVPVAVDKAREVKGFPGRWKMIISKLEQIPSCLSDLSSHPCFSKNSLCKEQMQAVSKTIKEAIELAVLCMGENYWGKLRTQSDLDALSGKLDLNLRDCGLLIKTGMLGEATVPLAVAGSSTEPEAGIHSNTRELLARLQIGHLEAKHRALDTLVEVMKEDEKTVLAVLGRSNVAALVQLLTATSPCIREKTVTAICSLAESGSCESWLVSEGVLPPLIRLVESGSTVGREKATISLQRLSMSAETARAIVGHGGARPLIEICRTGDSVSQAAAACTLKNISAVPEVWQDLAEEGIVKVGVRSLLVYLDGPLPQESAVGALRNLVSSVSMEMLVSYGFLPRLVHVLRSGSLGAQQAAASAICRVCTSADVKKLVGEAGCIPLLVKLLEAKSNSAREVSAQAISSLVSLSQNRRKVIRDDGSVPNLVQLLDPSPLNTAKKYAVASLASLASCRKCKRLMISYGAIGYLKKLTEMDIPGAKKLLERLESGKLRSLFGKK</sequence>
<accession>A0AAD6JG87</accession>
<evidence type="ECO:0000313" key="5">
    <source>
        <dbReference type="Proteomes" id="UP001162972"/>
    </source>
</evidence>
<dbReference type="InterPro" id="IPR000225">
    <property type="entry name" value="Armadillo"/>
</dbReference>
<evidence type="ECO:0000313" key="4">
    <source>
        <dbReference type="EMBL" id="KAJ6404612.1"/>
    </source>
</evidence>
<feature type="repeat" description="ARM" evidence="2">
    <location>
        <begin position="323"/>
        <end position="365"/>
    </location>
</feature>
<dbReference type="InterPro" id="IPR011989">
    <property type="entry name" value="ARM-like"/>
</dbReference>
<feature type="domain" description="DUF7032" evidence="3">
    <location>
        <begin position="108"/>
        <end position="217"/>
    </location>
</feature>
<evidence type="ECO:0000256" key="1">
    <source>
        <dbReference type="ARBA" id="ARBA00022737"/>
    </source>
</evidence>
<dbReference type="InterPro" id="IPR016024">
    <property type="entry name" value="ARM-type_fold"/>
</dbReference>
<evidence type="ECO:0000256" key="2">
    <source>
        <dbReference type="PROSITE-ProRule" id="PRU00259"/>
    </source>
</evidence>
<dbReference type="EMBL" id="JAPFFJ010000017">
    <property type="protein sequence ID" value="KAJ6404612.1"/>
    <property type="molecule type" value="Genomic_DNA"/>
</dbReference>
<feature type="repeat" description="ARM" evidence="2">
    <location>
        <begin position="488"/>
        <end position="530"/>
    </location>
</feature>
<dbReference type="AlphaFoldDB" id="A0AAD6JG87"/>
<evidence type="ECO:0000259" key="3">
    <source>
        <dbReference type="Pfam" id="PF23005"/>
    </source>
</evidence>
<keyword evidence="5" id="KW-1185">Reference proteome</keyword>
<dbReference type="SMART" id="SM00185">
    <property type="entry name" value="ARM"/>
    <property type="match status" value="5"/>
</dbReference>
<dbReference type="Pfam" id="PF00514">
    <property type="entry name" value="Arm"/>
    <property type="match status" value="1"/>
</dbReference>
<gene>
    <name evidence="4" type="ORF">OIU84_012721</name>
</gene>
<dbReference type="PROSITE" id="PS50176">
    <property type="entry name" value="ARM_REPEAT"/>
    <property type="match status" value="2"/>
</dbReference>
<reference evidence="4 5" key="1">
    <citation type="journal article" date="2023" name="Int. J. Mol. Sci.">
        <title>De Novo Assembly and Annotation of 11 Diverse Shrub Willow (Salix) Genomes Reveals Novel Gene Organization in Sex-Linked Regions.</title>
        <authorList>
            <person name="Hyden B."/>
            <person name="Feng K."/>
            <person name="Yates T.B."/>
            <person name="Jawdy S."/>
            <person name="Cereghino C."/>
            <person name="Smart L.B."/>
            <person name="Muchero W."/>
        </authorList>
    </citation>
    <scope>NUCLEOTIDE SEQUENCE [LARGE SCALE GENOMIC DNA]</scope>
    <source>
        <tissue evidence="4">Shoot tip</tissue>
    </source>
</reference>
<comment type="caution">
    <text evidence="4">The sequence shown here is derived from an EMBL/GenBank/DDBJ whole genome shotgun (WGS) entry which is preliminary data.</text>
</comment>
<dbReference type="Proteomes" id="UP001162972">
    <property type="component" value="Chromosome 2"/>
</dbReference>
<dbReference type="PANTHER" id="PTHR46043:SF9">
    <property type="entry name" value="ARM REPEAT SUPERFAMILY PROTEIN"/>
    <property type="match status" value="1"/>
</dbReference>
<protein>
    <recommendedName>
        <fullName evidence="3">DUF7032 domain-containing protein</fullName>
    </recommendedName>
</protein>